<dbReference type="Proteomes" id="UP001465153">
    <property type="component" value="Unassembled WGS sequence"/>
</dbReference>
<evidence type="ECO:0000313" key="2">
    <source>
        <dbReference type="EMBL" id="GAA6168067.1"/>
    </source>
</evidence>
<proteinExistence type="predicted"/>
<accession>A0ABQ0A8U2</accession>
<evidence type="ECO:0000256" key="1">
    <source>
        <dbReference type="SAM" id="SignalP"/>
    </source>
</evidence>
<evidence type="ECO:0008006" key="4">
    <source>
        <dbReference type="Google" id="ProtNLM"/>
    </source>
</evidence>
<keyword evidence="3" id="KW-1185">Reference proteome</keyword>
<dbReference type="RefSeq" id="WP_353302723.1">
    <property type="nucleotide sequence ID" value="NZ_BAABWN010000005.1"/>
</dbReference>
<dbReference type="Pfam" id="PF03783">
    <property type="entry name" value="CsgG"/>
    <property type="match status" value="1"/>
</dbReference>
<dbReference type="InterPro" id="IPR005534">
    <property type="entry name" value="Curli_assmbl/transp-comp_CsgG"/>
</dbReference>
<feature type="signal peptide" evidence="1">
    <location>
        <begin position="1"/>
        <end position="21"/>
    </location>
</feature>
<comment type="caution">
    <text evidence="2">The sequence shown here is derived from an EMBL/GenBank/DDBJ whole genome shotgun (WGS) entry which is preliminary data.</text>
</comment>
<gene>
    <name evidence="2" type="ORF">NBRC116591_18780</name>
</gene>
<evidence type="ECO:0000313" key="3">
    <source>
        <dbReference type="Proteomes" id="UP001465153"/>
    </source>
</evidence>
<name>A0ABQ0A8U2_9GAMM</name>
<protein>
    <recommendedName>
        <fullName evidence="4">Curli production assembly/transport component CsgG</fullName>
    </recommendedName>
</protein>
<feature type="chain" id="PRO_5047361546" description="Curli production assembly/transport component CsgG" evidence="1">
    <location>
        <begin position="22"/>
        <end position="651"/>
    </location>
</feature>
<reference evidence="2 3" key="1">
    <citation type="submission" date="2024-04" db="EMBL/GenBank/DDBJ databases">
        <title>Draft genome sequence of Sessilibacter corallicola NBRC 116591.</title>
        <authorList>
            <person name="Miyakawa T."/>
            <person name="Kusuya Y."/>
            <person name="Miura T."/>
        </authorList>
    </citation>
    <scope>NUCLEOTIDE SEQUENCE [LARGE SCALE GENOMIC DNA]</scope>
    <source>
        <strain evidence="2 3">KU-00831-HH</strain>
    </source>
</reference>
<sequence>MSAKIIILAVFSSLLLLTACGGTTQPPEPIITLSDDDIRNTNNYEELLGLLKTANIRLADKNVSDYADDFARKSILEDKLVELAIANIESQFTNAREVNGVLGLATIESIDNSLIGESELPTGKWQRVKDRIALEKRRTRQYVEEQSLTIADDLSNEERLNYLDEFYRLTGDSTWLQQKNEFIDQLITNIRVAKNQGVYTEALQADLALLRQTRGDDLGLMNELTAYDAKVYEHQFLTELGNGDPDAAYQIFVKMTQANNFEQIRAELEGTSQTMADYFIAKADEAMTSDLQLAKAYRWYQQGLDVYQHMGLGQPSQEQFNTIISEFNRRFEGRKENGDLEAALAYLLMIGEFDKTHALYRSQLNPLKDQIQQRAVKKVTTTDFSNSAQRHDYGSVLSSFITQHLFESIPNDVRIVERQQYEAILRERELGGQAPDLSAVDYFITGSVLESKVDTTEVQGKKTLRVIVGRESIPNPAYVTWLKLDSKERKKVDKPSETISVDRHENVSIGITEHRKLGIVSVSYRLVEADSGRIVFPDSISKEEEHKDNSTEGVEMGEFILPFKLAQLPSDVEILDTLAKSISLDVGENLVGLLKDQEKKYLAQADVFAGDRNCPAQITALARASAIQELKGMENSETNQTLRDVTVSCYQ</sequence>
<keyword evidence="1" id="KW-0732">Signal</keyword>
<organism evidence="2 3">
    <name type="scientific">Sessilibacter corallicola</name>
    <dbReference type="NCBI Taxonomy" id="2904075"/>
    <lineage>
        <taxon>Bacteria</taxon>
        <taxon>Pseudomonadati</taxon>
        <taxon>Pseudomonadota</taxon>
        <taxon>Gammaproteobacteria</taxon>
        <taxon>Cellvibrionales</taxon>
        <taxon>Cellvibrionaceae</taxon>
        <taxon>Sessilibacter</taxon>
    </lineage>
</organism>
<dbReference type="EMBL" id="BAABWN010000005">
    <property type="protein sequence ID" value="GAA6168067.1"/>
    <property type="molecule type" value="Genomic_DNA"/>
</dbReference>
<dbReference type="PROSITE" id="PS51257">
    <property type="entry name" value="PROKAR_LIPOPROTEIN"/>
    <property type="match status" value="1"/>
</dbReference>